<dbReference type="InterPro" id="IPR036871">
    <property type="entry name" value="PX_dom_sf"/>
</dbReference>
<dbReference type="PANTHER" id="PTHR10555">
    <property type="entry name" value="SORTING NEXIN"/>
    <property type="match status" value="1"/>
</dbReference>
<gene>
    <name evidence="3" type="ORF">BLA29_010708</name>
</gene>
<dbReference type="PANTHER" id="PTHR10555:SF170">
    <property type="entry name" value="FI18122P1"/>
    <property type="match status" value="1"/>
</dbReference>
<dbReference type="GO" id="GO:0035091">
    <property type="term" value="F:phosphatidylinositol binding"/>
    <property type="evidence" value="ECO:0007669"/>
    <property type="project" value="InterPro"/>
</dbReference>
<evidence type="ECO:0000256" key="1">
    <source>
        <dbReference type="SAM" id="MobiDB-lite"/>
    </source>
</evidence>
<feature type="region of interest" description="Disordered" evidence="1">
    <location>
        <begin position="1"/>
        <end position="119"/>
    </location>
</feature>
<proteinExistence type="predicted"/>
<evidence type="ECO:0000313" key="4">
    <source>
        <dbReference type="Proteomes" id="UP000194236"/>
    </source>
</evidence>
<accession>A0A1Y3BJT3</accession>
<feature type="compositionally biased region" description="Polar residues" evidence="1">
    <location>
        <begin position="45"/>
        <end position="63"/>
    </location>
</feature>
<feature type="non-terminal residue" evidence="3">
    <location>
        <position position="205"/>
    </location>
</feature>
<sequence length="205" mass="22650">MADIKLDDDDDEDNDKTLVQQTDSDPKEISNGAIPTPPPRKLSIPQHSSVMNTLESEMNTIDLNDSKFDKDEQSSGKETDNNLKKEPTTAEKPLETLPIESCQAKLPQPSETTKTSQQPAIITPSQITITISEPQKIGEGMGSYVVYTVNTRTTLPYFRRQSMTVNRRFSDFLGLHSKLLMKHAQSGRIIPPPPAKSAVGTAKVK</sequence>
<feature type="compositionally biased region" description="Acidic residues" evidence="1">
    <location>
        <begin position="1"/>
        <end position="14"/>
    </location>
</feature>
<evidence type="ECO:0000259" key="2">
    <source>
        <dbReference type="PROSITE" id="PS50195"/>
    </source>
</evidence>
<dbReference type="AlphaFoldDB" id="A0A1Y3BJT3"/>
<dbReference type="GO" id="GO:0005829">
    <property type="term" value="C:cytosol"/>
    <property type="evidence" value="ECO:0007669"/>
    <property type="project" value="GOC"/>
</dbReference>
<dbReference type="GO" id="GO:0010008">
    <property type="term" value="C:endosome membrane"/>
    <property type="evidence" value="ECO:0007669"/>
    <property type="project" value="TreeGrafter"/>
</dbReference>
<feature type="domain" description="PX" evidence="2">
    <location>
        <begin position="125"/>
        <end position="205"/>
    </location>
</feature>
<dbReference type="Proteomes" id="UP000194236">
    <property type="component" value="Unassembled WGS sequence"/>
</dbReference>
<protein>
    <recommendedName>
        <fullName evidence="2">PX domain-containing protein</fullName>
    </recommendedName>
</protein>
<dbReference type="Gene3D" id="3.30.1520.10">
    <property type="entry name" value="Phox-like domain"/>
    <property type="match status" value="1"/>
</dbReference>
<reference evidence="3 4" key="1">
    <citation type="submission" date="2017-03" db="EMBL/GenBank/DDBJ databases">
        <title>Genome Survey of Euroglyphus maynei.</title>
        <authorList>
            <person name="Arlian L.G."/>
            <person name="Morgan M.S."/>
            <person name="Rider S.D."/>
        </authorList>
    </citation>
    <scope>NUCLEOTIDE SEQUENCE [LARGE SCALE GENOMIC DNA]</scope>
    <source>
        <strain evidence="3">Arlian Lab</strain>
        <tissue evidence="3">Whole body</tissue>
    </source>
</reference>
<name>A0A1Y3BJT3_EURMA</name>
<feature type="compositionally biased region" description="Basic and acidic residues" evidence="1">
    <location>
        <begin position="64"/>
        <end position="94"/>
    </location>
</feature>
<dbReference type="SUPFAM" id="SSF64268">
    <property type="entry name" value="PX domain"/>
    <property type="match status" value="1"/>
</dbReference>
<organism evidence="3 4">
    <name type="scientific">Euroglyphus maynei</name>
    <name type="common">Mayne's house dust mite</name>
    <dbReference type="NCBI Taxonomy" id="6958"/>
    <lineage>
        <taxon>Eukaryota</taxon>
        <taxon>Metazoa</taxon>
        <taxon>Ecdysozoa</taxon>
        <taxon>Arthropoda</taxon>
        <taxon>Chelicerata</taxon>
        <taxon>Arachnida</taxon>
        <taxon>Acari</taxon>
        <taxon>Acariformes</taxon>
        <taxon>Sarcoptiformes</taxon>
        <taxon>Astigmata</taxon>
        <taxon>Psoroptidia</taxon>
        <taxon>Analgoidea</taxon>
        <taxon>Pyroglyphidae</taxon>
        <taxon>Pyroglyphinae</taxon>
        <taxon>Euroglyphus</taxon>
    </lineage>
</organism>
<dbReference type="Pfam" id="PF00787">
    <property type="entry name" value="PX"/>
    <property type="match status" value="1"/>
</dbReference>
<dbReference type="OrthoDB" id="271164at2759"/>
<evidence type="ECO:0000313" key="3">
    <source>
        <dbReference type="EMBL" id="OTF80073.1"/>
    </source>
</evidence>
<comment type="caution">
    <text evidence="3">The sequence shown here is derived from an EMBL/GenBank/DDBJ whole genome shotgun (WGS) entry which is preliminary data.</text>
</comment>
<dbReference type="EMBL" id="MUJZ01020020">
    <property type="protein sequence ID" value="OTF80073.1"/>
    <property type="molecule type" value="Genomic_DNA"/>
</dbReference>
<dbReference type="GO" id="GO:0034498">
    <property type="term" value="P:early endosome to Golgi transport"/>
    <property type="evidence" value="ECO:0007669"/>
    <property type="project" value="TreeGrafter"/>
</dbReference>
<dbReference type="PROSITE" id="PS50195">
    <property type="entry name" value="PX"/>
    <property type="match status" value="1"/>
</dbReference>
<keyword evidence="4" id="KW-1185">Reference proteome</keyword>
<dbReference type="InterPro" id="IPR001683">
    <property type="entry name" value="PX_dom"/>
</dbReference>